<evidence type="ECO:0000313" key="3">
    <source>
        <dbReference type="Proteomes" id="UP000568106"/>
    </source>
</evidence>
<comment type="caution">
    <text evidence="2">The sequence shown here is derived from an EMBL/GenBank/DDBJ whole genome shotgun (WGS) entry which is preliminary data.</text>
</comment>
<dbReference type="AlphaFoldDB" id="A0A7W8IF96"/>
<sequence length="231" mass="24489">MKSYPKFRGPSLVLLGTIHILLFAAGLVAGATLRHGAPYINPFAAAETVRVFFEQNPTAVRVSNFFLFASAVPLGLFAVTMVSRLRFLGVRAAGTNIALFGGLTAANALILSGLFGWVLSLPDVAASVSMVRAIFFLSFLFGGAAYAVGFGLMAAGVCVTSYFYHLLPRWLIALGMLVAVAGEFSSLSLVAYPANFLIPITRYLGFLWLLLAAVKLTKSRDEAGAADVVDA</sequence>
<protein>
    <recommendedName>
        <fullName evidence="4">DUF4386 domain-containing protein</fullName>
    </recommendedName>
</protein>
<feature type="transmembrane region" description="Helical" evidence="1">
    <location>
        <begin position="131"/>
        <end position="164"/>
    </location>
</feature>
<feature type="transmembrane region" description="Helical" evidence="1">
    <location>
        <begin position="97"/>
        <end position="119"/>
    </location>
</feature>
<keyword evidence="1" id="KW-0472">Membrane</keyword>
<dbReference type="EMBL" id="JACHDY010000001">
    <property type="protein sequence ID" value="MBB5316111.1"/>
    <property type="molecule type" value="Genomic_DNA"/>
</dbReference>
<accession>A0A7W8IF96</accession>
<evidence type="ECO:0008006" key="4">
    <source>
        <dbReference type="Google" id="ProtNLM"/>
    </source>
</evidence>
<keyword evidence="1" id="KW-1133">Transmembrane helix</keyword>
<dbReference type="Proteomes" id="UP000568106">
    <property type="component" value="Unassembled WGS sequence"/>
</dbReference>
<organism evidence="2 3">
    <name type="scientific">Tunturiibacter empetritectus</name>
    <dbReference type="NCBI Taxonomy" id="3069691"/>
    <lineage>
        <taxon>Bacteria</taxon>
        <taxon>Pseudomonadati</taxon>
        <taxon>Acidobacteriota</taxon>
        <taxon>Terriglobia</taxon>
        <taxon>Terriglobales</taxon>
        <taxon>Acidobacteriaceae</taxon>
        <taxon>Tunturiibacter</taxon>
    </lineage>
</organism>
<feature type="transmembrane region" description="Helical" evidence="1">
    <location>
        <begin position="171"/>
        <end position="190"/>
    </location>
</feature>
<proteinExistence type="predicted"/>
<feature type="transmembrane region" description="Helical" evidence="1">
    <location>
        <begin position="65"/>
        <end position="85"/>
    </location>
</feature>
<evidence type="ECO:0000256" key="1">
    <source>
        <dbReference type="SAM" id="Phobius"/>
    </source>
</evidence>
<keyword evidence="1" id="KW-0812">Transmembrane</keyword>
<name>A0A7W8IF96_9BACT</name>
<keyword evidence="3" id="KW-1185">Reference proteome</keyword>
<feature type="transmembrane region" description="Helical" evidence="1">
    <location>
        <begin position="196"/>
        <end position="214"/>
    </location>
</feature>
<reference evidence="2" key="1">
    <citation type="submission" date="2020-08" db="EMBL/GenBank/DDBJ databases">
        <title>Genomic Encyclopedia of Type Strains, Phase IV (KMG-V): Genome sequencing to study the core and pangenomes of soil and plant-associated prokaryotes.</title>
        <authorList>
            <person name="Whitman W."/>
        </authorList>
    </citation>
    <scope>NUCLEOTIDE SEQUENCE [LARGE SCALE GENOMIC DNA]</scope>
    <source>
        <strain evidence="2">M8UP27</strain>
    </source>
</reference>
<evidence type="ECO:0000313" key="2">
    <source>
        <dbReference type="EMBL" id="MBB5316111.1"/>
    </source>
</evidence>
<gene>
    <name evidence="2" type="ORF">HDF09_000761</name>
</gene>